<dbReference type="PROSITE" id="PS50222">
    <property type="entry name" value="EF_HAND_2"/>
    <property type="match status" value="3"/>
</dbReference>
<accession>A0A1D1W2W4</accession>
<dbReference type="InterPro" id="IPR011992">
    <property type="entry name" value="EF-hand-dom_pair"/>
</dbReference>
<feature type="domain" description="EF-hand" evidence="3">
    <location>
        <begin position="18"/>
        <end position="52"/>
    </location>
</feature>
<dbReference type="OrthoDB" id="26525at2759"/>
<proteinExistence type="predicted"/>
<dbReference type="PANTHER" id="PTHR23048:SF0">
    <property type="entry name" value="CALMODULIN LIKE 3"/>
    <property type="match status" value="1"/>
</dbReference>
<dbReference type="GO" id="GO:0005509">
    <property type="term" value="F:calcium ion binding"/>
    <property type="evidence" value="ECO:0007669"/>
    <property type="project" value="InterPro"/>
</dbReference>
<dbReference type="CDD" id="cd00051">
    <property type="entry name" value="EFh"/>
    <property type="match status" value="2"/>
</dbReference>
<feature type="domain" description="EF-hand" evidence="3">
    <location>
        <begin position="89"/>
        <end position="121"/>
    </location>
</feature>
<dbReference type="InterPro" id="IPR018247">
    <property type="entry name" value="EF_Hand_1_Ca_BS"/>
</dbReference>
<evidence type="ECO:0000259" key="3">
    <source>
        <dbReference type="PROSITE" id="PS50222"/>
    </source>
</evidence>
<dbReference type="InterPro" id="IPR050230">
    <property type="entry name" value="CALM/Myosin/TropC-like"/>
</dbReference>
<comment type="caution">
    <text evidence="4">The sequence shown here is derived from an EMBL/GenBank/DDBJ whole genome shotgun (WGS) entry which is preliminary data.</text>
</comment>
<gene>
    <name evidence="4" type="primary">RvY_17574-1</name>
    <name evidence="4" type="synonym">RvY_17574.1</name>
    <name evidence="4" type="ORF">RvY_17574</name>
</gene>
<dbReference type="PROSITE" id="PS00018">
    <property type="entry name" value="EF_HAND_1"/>
    <property type="match status" value="2"/>
</dbReference>
<dbReference type="InterPro" id="IPR002048">
    <property type="entry name" value="EF_hand_dom"/>
</dbReference>
<dbReference type="FunFam" id="1.10.238.10:FF:000001">
    <property type="entry name" value="Calmodulin 1"/>
    <property type="match status" value="1"/>
</dbReference>
<evidence type="ECO:0000256" key="1">
    <source>
        <dbReference type="ARBA" id="ARBA00022737"/>
    </source>
</evidence>
<evidence type="ECO:0000256" key="2">
    <source>
        <dbReference type="ARBA" id="ARBA00022837"/>
    </source>
</evidence>
<dbReference type="GO" id="GO:0016460">
    <property type="term" value="C:myosin II complex"/>
    <property type="evidence" value="ECO:0007669"/>
    <property type="project" value="TreeGrafter"/>
</dbReference>
<dbReference type="PANTHER" id="PTHR23048">
    <property type="entry name" value="MYOSIN LIGHT CHAIN 1, 3"/>
    <property type="match status" value="1"/>
</dbReference>
<dbReference type="Pfam" id="PF13499">
    <property type="entry name" value="EF-hand_7"/>
    <property type="match status" value="1"/>
</dbReference>
<dbReference type="STRING" id="947166.A0A1D1W2W4"/>
<dbReference type="AlphaFoldDB" id="A0A1D1W2W4"/>
<dbReference type="Proteomes" id="UP000186922">
    <property type="component" value="Unassembled WGS sequence"/>
</dbReference>
<name>A0A1D1W2W4_RAMVA</name>
<dbReference type="SUPFAM" id="SSF47473">
    <property type="entry name" value="EF-hand"/>
    <property type="match status" value="1"/>
</dbReference>
<protein>
    <recommendedName>
        <fullName evidence="3">EF-hand domain-containing protein</fullName>
    </recommendedName>
</protein>
<evidence type="ECO:0000313" key="4">
    <source>
        <dbReference type="EMBL" id="GAV07771.1"/>
    </source>
</evidence>
<reference evidence="4 5" key="1">
    <citation type="journal article" date="2016" name="Nat. Commun.">
        <title>Extremotolerant tardigrade genome and improved radiotolerance of human cultured cells by tardigrade-unique protein.</title>
        <authorList>
            <person name="Hashimoto T."/>
            <person name="Horikawa D.D."/>
            <person name="Saito Y."/>
            <person name="Kuwahara H."/>
            <person name="Kozuka-Hata H."/>
            <person name="Shin-I T."/>
            <person name="Minakuchi Y."/>
            <person name="Ohishi K."/>
            <person name="Motoyama A."/>
            <person name="Aizu T."/>
            <person name="Enomoto A."/>
            <person name="Kondo K."/>
            <person name="Tanaka S."/>
            <person name="Hara Y."/>
            <person name="Koshikawa S."/>
            <person name="Sagara H."/>
            <person name="Miura T."/>
            <person name="Yokobori S."/>
            <person name="Miyagawa K."/>
            <person name="Suzuki Y."/>
            <person name="Kubo T."/>
            <person name="Oyama M."/>
            <person name="Kohara Y."/>
            <person name="Fujiyama A."/>
            <person name="Arakawa K."/>
            <person name="Katayama T."/>
            <person name="Toyoda A."/>
            <person name="Kunieda T."/>
        </authorList>
    </citation>
    <scope>NUCLEOTIDE SEQUENCE [LARGE SCALE GENOMIC DNA]</scope>
    <source>
        <strain evidence="4 5">YOKOZUNA-1</strain>
    </source>
</reference>
<keyword evidence="2" id="KW-0106">Calcium</keyword>
<sequence>MITSAELGTVVKALGQVATEKQLKGMVREVDVDGNGTIEFHEFLKMMSKKKTNPDQELHEAFKIFDRNNDGFISTPELKHVMLSLGEKLSDEEYEEMIKEADLDKDGKVSYKEFVAILTSQ</sequence>
<feature type="domain" description="EF-hand" evidence="3">
    <location>
        <begin position="53"/>
        <end position="88"/>
    </location>
</feature>
<keyword evidence="5" id="KW-1185">Reference proteome</keyword>
<dbReference type="EMBL" id="BDGG01000016">
    <property type="protein sequence ID" value="GAV07771.1"/>
    <property type="molecule type" value="Genomic_DNA"/>
</dbReference>
<dbReference type="Gene3D" id="1.10.238.10">
    <property type="entry name" value="EF-hand"/>
    <property type="match status" value="2"/>
</dbReference>
<organism evidence="4 5">
    <name type="scientific">Ramazzottius varieornatus</name>
    <name type="common">Water bear</name>
    <name type="synonym">Tardigrade</name>
    <dbReference type="NCBI Taxonomy" id="947166"/>
    <lineage>
        <taxon>Eukaryota</taxon>
        <taxon>Metazoa</taxon>
        <taxon>Ecdysozoa</taxon>
        <taxon>Tardigrada</taxon>
        <taxon>Eutardigrada</taxon>
        <taxon>Parachela</taxon>
        <taxon>Hypsibioidea</taxon>
        <taxon>Ramazzottiidae</taxon>
        <taxon>Ramazzottius</taxon>
    </lineage>
</organism>
<evidence type="ECO:0000313" key="5">
    <source>
        <dbReference type="Proteomes" id="UP000186922"/>
    </source>
</evidence>
<dbReference type="SMART" id="SM00054">
    <property type="entry name" value="EFh"/>
    <property type="match status" value="3"/>
</dbReference>
<dbReference type="Pfam" id="PF00036">
    <property type="entry name" value="EF-hand_1"/>
    <property type="match status" value="1"/>
</dbReference>
<keyword evidence="1" id="KW-0677">Repeat</keyword>